<dbReference type="HOGENOM" id="CLU_1240983_0_0_1"/>
<protein>
    <submittedName>
        <fullName evidence="2">Uncharacterized protein</fullName>
    </submittedName>
</protein>
<evidence type="ECO:0000313" key="2">
    <source>
        <dbReference type="EMBL" id="CCH45545.1"/>
    </source>
</evidence>
<evidence type="ECO:0000256" key="1">
    <source>
        <dbReference type="SAM" id="MobiDB-lite"/>
    </source>
</evidence>
<organism evidence="2 3">
    <name type="scientific">Wickerhamomyces ciferrii (strain ATCC 14091 / BCRC 22168 / CBS 111 / JCM 3599 / NBRC 0793 / NRRL Y-1031 F-60-10)</name>
    <name type="common">Yeast</name>
    <name type="synonym">Pichia ciferrii</name>
    <dbReference type="NCBI Taxonomy" id="1206466"/>
    <lineage>
        <taxon>Eukaryota</taxon>
        <taxon>Fungi</taxon>
        <taxon>Dikarya</taxon>
        <taxon>Ascomycota</taxon>
        <taxon>Saccharomycotina</taxon>
        <taxon>Saccharomycetes</taxon>
        <taxon>Phaffomycetales</taxon>
        <taxon>Wickerhamomycetaceae</taxon>
        <taxon>Wickerhamomyces</taxon>
    </lineage>
</organism>
<dbReference type="EMBL" id="CAIF01000200">
    <property type="protein sequence ID" value="CCH45545.1"/>
    <property type="molecule type" value="Genomic_DNA"/>
</dbReference>
<dbReference type="Proteomes" id="UP000009328">
    <property type="component" value="Unassembled WGS sequence"/>
</dbReference>
<proteinExistence type="predicted"/>
<accession>K0KJV8</accession>
<name>K0KJV8_WICCF</name>
<reference evidence="2 3" key="1">
    <citation type="journal article" date="2012" name="Eukaryot. Cell">
        <title>Draft genome sequence of Wickerhamomyces ciferrii NRRL Y-1031 F-60-10.</title>
        <authorList>
            <person name="Schneider J."/>
            <person name="Andrea H."/>
            <person name="Blom J."/>
            <person name="Jaenicke S."/>
            <person name="Ruckert C."/>
            <person name="Schorsch C."/>
            <person name="Szczepanowski R."/>
            <person name="Farwick M."/>
            <person name="Goesmann A."/>
            <person name="Puhler A."/>
            <person name="Schaffer S."/>
            <person name="Tauch A."/>
            <person name="Kohler T."/>
            <person name="Brinkrolf K."/>
        </authorList>
    </citation>
    <scope>NUCLEOTIDE SEQUENCE [LARGE SCALE GENOMIC DNA]</scope>
    <source>
        <strain evidence="3">ATCC 14091 / BCRC 22168 / CBS 111 / JCM 3599 / NBRC 0793 / NRRL Y-1031 F-60-10</strain>
    </source>
</reference>
<feature type="region of interest" description="Disordered" evidence="1">
    <location>
        <begin position="18"/>
        <end position="41"/>
    </location>
</feature>
<dbReference type="InParanoid" id="K0KJV8"/>
<dbReference type="AlphaFoldDB" id="K0KJV8"/>
<evidence type="ECO:0000313" key="3">
    <source>
        <dbReference type="Proteomes" id="UP000009328"/>
    </source>
</evidence>
<comment type="caution">
    <text evidence="2">The sequence shown here is derived from an EMBL/GenBank/DDBJ whole genome shotgun (WGS) entry which is preliminary data.</text>
</comment>
<gene>
    <name evidence="2" type="ORF">BN7_5127</name>
</gene>
<sequence length="223" mass="25359">MSHSAYYNYMLSKQSNTASSSKQQFTNQHNINDHSQESSSNVRTIPHIYGLTESPTSIINDYDIESVTETRPLEIGPSVSNHSSSGVEIGMVGYNPIPQIQPNDCLQEPEFPPLPIPDLFDQPQQIPQLGSAQTIDSEFPPLPMPDLFDQPQQIPQIDQAIEYELPPLPIPDLDEAQRLQIIEQAIQAIQDAESHALFMEEYTREYLNIESYYGFENNEFHMY</sequence>
<keyword evidence="3" id="KW-1185">Reference proteome</keyword>
<feature type="compositionally biased region" description="Polar residues" evidence="1">
    <location>
        <begin position="18"/>
        <end position="30"/>
    </location>
</feature>